<gene>
    <name evidence="2" type="ORF">C1645_840168</name>
</gene>
<dbReference type="SUPFAM" id="SSF56112">
    <property type="entry name" value="Protein kinase-like (PK-like)"/>
    <property type="match status" value="1"/>
</dbReference>
<evidence type="ECO:0000256" key="1">
    <source>
        <dbReference type="PROSITE-ProRule" id="PRU10141"/>
    </source>
</evidence>
<dbReference type="Gene3D" id="3.30.200.20">
    <property type="entry name" value="Phosphorylase Kinase, domain 1"/>
    <property type="match status" value="1"/>
</dbReference>
<organism evidence="2 3">
    <name type="scientific">Glomus cerebriforme</name>
    <dbReference type="NCBI Taxonomy" id="658196"/>
    <lineage>
        <taxon>Eukaryota</taxon>
        <taxon>Fungi</taxon>
        <taxon>Fungi incertae sedis</taxon>
        <taxon>Mucoromycota</taxon>
        <taxon>Glomeromycotina</taxon>
        <taxon>Glomeromycetes</taxon>
        <taxon>Glomerales</taxon>
        <taxon>Glomeraceae</taxon>
        <taxon>Glomus</taxon>
    </lineage>
</organism>
<dbReference type="InterPro" id="IPR011009">
    <property type="entry name" value="Kinase-like_dom_sf"/>
</dbReference>
<evidence type="ECO:0000313" key="3">
    <source>
        <dbReference type="Proteomes" id="UP000265703"/>
    </source>
</evidence>
<proteinExistence type="predicted"/>
<keyword evidence="3" id="KW-1185">Reference proteome</keyword>
<dbReference type="EMBL" id="QKYT01001192">
    <property type="protein sequence ID" value="RIA79673.1"/>
    <property type="molecule type" value="Genomic_DNA"/>
</dbReference>
<dbReference type="AlphaFoldDB" id="A0A397RZS1"/>
<keyword evidence="1" id="KW-0067">ATP-binding</keyword>
<dbReference type="OrthoDB" id="2378604at2759"/>
<accession>A0A397RZS1</accession>
<dbReference type="GO" id="GO:0005524">
    <property type="term" value="F:ATP binding"/>
    <property type="evidence" value="ECO:0007669"/>
    <property type="project" value="UniProtKB-UniRule"/>
</dbReference>
<keyword evidence="1" id="KW-0547">Nucleotide-binding</keyword>
<evidence type="ECO:0008006" key="4">
    <source>
        <dbReference type="Google" id="ProtNLM"/>
    </source>
</evidence>
<comment type="caution">
    <text evidence="2">The sequence shown here is derived from an EMBL/GenBank/DDBJ whole genome shotgun (WGS) entry which is preliminary data.</text>
</comment>
<name>A0A397RZS1_9GLOM</name>
<dbReference type="InterPro" id="IPR017441">
    <property type="entry name" value="Protein_kinase_ATP_BS"/>
</dbReference>
<protein>
    <recommendedName>
        <fullName evidence="4">Protein kinase domain-containing protein</fullName>
    </recommendedName>
</protein>
<evidence type="ECO:0000313" key="2">
    <source>
        <dbReference type="EMBL" id="RIA79673.1"/>
    </source>
</evidence>
<feature type="binding site" evidence="1">
    <location>
        <position position="107"/>
    </location>
    <ligand>
        <name>ATP</name>
        <dbReference type="ChEBI" id="CHEBI:30616"/>
    </ligand>
</feature>
<sequence>MDSDKLKELDEHIEHCGICNHCKSPNTGRDWCNKCSPNLDTSEINVIEHFILETQHKTKNYDDNLNWITYSEFQDIKLIGEGGFAKVYSVTWLNESDLRDHIKVALKKLKRLCQPANVKSSLNDNKKVYGELPYVTPEVLKGKEYTQESYVYVMVQTIDY</sequence>
<dbReference type="PROSITE" id="PS00107">
    <property type="entry name" value="PROTEIN_KINASE_ATP"/>
    <property type="match status" value="1"/>
</dbReference>
<dbReference type="Proteomes" id="UP000265703">
    <property type="component" value="Unassembled WGS sequence"/>
</dbReference>
<reference evidence="2 3" key="1">
    <citation type="submission" date="2018-06" db="EMBL/GenBank/DDBJ databases">
        <title>Comparative genomics reveals the genomic features of Rhizophagus irregularis, R. cerebriforme, R. diaphanum and Gigaspora rosea, and their symbiotic lifestyle signature.</title>
        <authorList>
            <person name="Morin E."/>
            <person name="San Clemente H."/>
            <person name="Chen E.C.H."/>
            <person name="De La Providencia I."/>
            <person name="Hainaut M."/>
            <person name="Kuo A."/>
            <person name="Kohler A."/>
            <person name="Murat C."/>
            <person name="Tang N."/>
            <person name="Roy S."/>
            <person name="Loubradou J."/>
            <person name="Henrissat B."/>
            <person name="Grigoriev I.V."/>
            <person name="Corradi N."/>
            <person name="Roux C."/>
            <person name="Martin F.M."/>
        </authorList>
    </citation>
    <scope>NUCLEOTIDE SEQUENCE [LARGE SCALE GENOMIC DNA]</scope>
    <source>
        <strain evidence="2 3">DAOM 227022</strain>
    </source>
</reference>